<evidence type="ECO:0000313" key="2">
    <source>
        <dbReference type="EMBL" id="DAE08410.1"/>
    </source>
</evidence>
<sequence length="843" mass="95230">MQQWNFKVSGKVLIPGEKSDGLIIRPENFKNIIRISDYENKNMPTMLAHVNLDKNLFDKIIANAKTATMYLKIDKYDTNQELETPTVESYIEDEFSIFVSNDINYYKELDYKEKDEGGKDKQDVYREAYLGLMSKKCIDANKTVANTTMMDTHMMNILSSYMSNLHLLIEPFQYNRVQQQLIIPPTDTLVSLVAYLNSVEVFYPTKYQFFIDEPFCTYLISKSGKGVPMKNERFNDVIFNIRETTDPNTANQGMNIDTERNHYYIDLSVTETAYKINHDVAKVINKFDAIINPSKDNSILSYDNIAKTKAYIDRIVEKFKVMIKKMIKKMGNVPEKLNHWNDIFKNNVLNKAKELNEYQNKLTQTVMQQASGFPTSVPAKPGKVTINVPVVQSAFKSITSKFLGNGILGFNKQYERLTQMSQSFEKNIKKISPVFYDSEYLDNYLNSVTEINVQDVIEATKNSVSKINSSSYSASSHSQSKIFSQTDAFDSTMDKIGSIADKAIGFVNKIKPVYDKYSSVFTDSSTHTHFEDLFTNASKLMENVHEMQGYVNTVKGVVGSLKNITSFITGFAKNLLSFFPSFNDILSCDIKSKFVSLVTDVSAISFTGESIYNKLSAAGKYMASGGFMNQADLQLLKNNLDSVTDLTGIGQLGVGSFESDVNLGGSFGDSRLGTKIIVTKNDNPNEVKNYKSELENQINKLTVNKYDLDPSVFTPNKKYVVKNYAAHSDKDGIFLLNKKTEIYTREADNFRCITMMNFSKILEVPNNEKAADANKTTANDNKTTKQDWYNNSNSNKADSLNNNVNVVSDEGKGITTSKVSKKTTVRKELGTKSMSDMAQMIKR</sequence>
<evidence type="ECO:0000256" key="1">
    <source>
        <dbReference type="SAM" id="MobiDB-lite"/>
    </source>
</evidence>
<accession>A0A8S5PNH4</accession>
<reference evidence="2" key="1">
    <citation type="journal article" date="2021" name="Proc. Natl. Acad. Sci. U.S.A.">
        <title>A Catalog of Tens of Thousands of Viruses from Human Metagenomes Reveals Hidden Associations with Chronic Diseases.</title>
        <authorList>
            <person name="Tisza M.J."/>
            <person name="Buck C.B."/>
        </authorList>
    </citation>
    <scope>NUCLEOTIDE SEQUENCE</scope>
    <source>
        <strain evidence="2">CtOAf25</strain>
    </source>
</reference>
<organism evidence="2">
    <name type="scientific">Podoviridae sp. ctOAf25</name>
    <dbReference type="NCBI Taxonomy" id="2825245"/>
    <lineage>
        <taxon>Viruses</taxon>
        <taxon>Duplodnaviria</taxon>
        <taxon>Heunggongvirae</taxon>
        <taxon>Uroviricota</taxon>
        <taxon>Caudoviricetes</taxon>
    </lineage>
</organism>
<protein>
    <submittedName>
        <fullName evidence="2">Uncharacterized protein</fullName>
    </submittedName>
</protein>
<proteinExistence type="predicted"/>
<feature type="compositionally biased region" description="Polar residues" evidence="1">
    <location>
        <begin position="786"/>
        <end position="800"/>
    </location>
</feature>
<feature type="region of interest" description="Disordered" evidence="1">
    <location>
        <begin position="771"/>
        <end position="805"/>
    </location>
</feature>
<name>A0A8S5PNH4_9CAUD</name>
<dbReference type="EMBL" id="BK015468">
    <property type="protein sequence ID" value="DAE08410.1"/>
    <property type="molecule type" value="Genomic_DNA"/>
</dbReference>